<gene>
    <name evidence="1" type="ORF">SAMN06264365_11011</name>
</gene>
<keyword evidence="2" id="KW-1185">Reference proteome</keyword>
<dbReference type="RefSeq" id="WP_089295582.1">
    <property type="nucleotide sequence ID" value="NZ_BOMU01000062.1"/>
</dbReference>
<dbReference type="AlphaFoldDB" id="A0A239BPZ5"/>
<evidence type="ECO:0000313" key="1">
    <source>
        <dbReference type="EMBL" id="SNS09134.1"/>
    </source>
</evidence>
<organism evidence="1 2">
    <name type="scientific">Actinoplanes regularis</name>
    <dbReference type="NCBI Taxonomy" id="52697"/>
    <lineage>
        <taxon>Bacteria</taxon>
        <taxon>Bacillati</taxon>
        <taxon>Actinomycetota</taxon>
        <taxon>Actinomycetes</taxon>
        <taxon>Micromonosporales</taxon>
        <taxon>Micromonosporaceae</taxon>
        <taxon>Actinoplanes</taxon>
    </lineage>
</organism>
<dbReference type="OrthoDB" id="3696041at2"/>
<protein>
    <submittedName>
        <fullName evidence="1">Uncharacterized protein</fullName>
    </submittedName>
</protein>
<name>A0A239BPZ5_9ACTN</name>
<reference evidence="1 2" key="1">
    <citation type="submission" date="2017-06" db="EMBL/GenBank/DDBJ databases">
        <authorList>
            <person name="Kim H.J."/>
            <person name="Triplett B.A."/>
        </authorList>
    </citation>
    <scope>NUCLEOTIDE SEQUENCE [LARGE SCALE GENOMIC DNA]</scope>
    <source>
        <strain evidence="1 2">DSM 43151</strain>
    </source>
</reference>
<dbReference type="Proteomes" id="UP000198415">
    <property type="component" value="Unassembled WGS sequence"/>
</dbReference>
<dbReference type="EMBL" id="FZNR01000010">
    <property type="protein sequence ID" value="SNS09134.1"/>
    <property type="molecule type" value="Genomic_DNA"/>
</dbReference>
<sequence length="163" mass="17252">MDDGLLRRLRTEQARALFDDADPHEAVMLACDLLVTGVDGDAVVTLASESVRTLSARDANRRLAAVVAELGLAELEPPVAVALVAGDTCERILDRRLRTEEGIHGLYVVGHEGSPLDDLLPAVAALAGRLEDDLGGRADDELRSRVAALARAILNRLASGVPS</sequence>
<evidence type="ECO:0000313" key="2">
    <source>
        <dbReference type="Proteomes" id="UP000198415"/>
    </source>
</evidence>
<proteinExistence type="predicted"/>
<accession>A0A239BPZ5</accession>